<proteinExistence type="predicted"/>
<evidence type="ECO:0000313" key="2">
    <source>
        <dbReference type="EMBL" id="SYZ68894.1"/>
    </source>
</evidence>
<gene>
    <name evidence="2" type="ORF">LBRM2904_32.3810</name>
</gene>
<sequence length="330" mass="37929">MNRLHTYRCEAKARQSGQRVSPFPFPNHYYFLVYERHRIWCHCPKARADLHDSCVALALLVMLLLFTDEINLILLCHGCRMKQTLMFPASSHFPSLFLTVCMSSPLFTHAAPTTSPCMAPRLSLPSLPLAPFHYYGDSYRLNIIAAKVYGCSLGKHKLRRSSPLIFALHPHRPPFPTHPDRVQMAPPKASFPARFFAGDFMGINWNRVSWMAPYNNFYPITMCGGWGGRMWSSFIQYGRFDNRAGLIMVRNLVMGIPSALMALLMLGNMDWYQCMQCAFYFPGIPMPQWAQDKYAKEMEWYTWNKPGAMAKHHYAGTVSIPGTEKYIMEM</sequence>
<feature type="transmembrane region" description="Helical" evidence="1">
    <location>
        <begin position="55"/>
        <end position="76"/>
    </location>
</feature>
<dbReference type="Proteomes" id="UP000319462">
    <property type="component" value="Chromosome 32"/>
</dbReference>
<dbReference type="EMBL" id="LS997631">
    <property type="protein sequence ID" value="SYZ68894.1"/>
    <property type="molecule type" value="Genomic_DNA"/>
</dbReference>
<organism evidence="2 3">
    <name type="scientific">Leishmania braziliensis MHOM/BR/75/M2904</name>
    <dbReference type="NCBI Taxonomy" id="420245"/>
    <lineage>
        <taxon>Eukaryota</taxon>
        <taxon>Discoba</taxon>
        <taxon>Euglenozoa</taxon>
        <taxon>Kinetoplastea</taxon>
        <taxon>Metakinetoplastina</taxon>
        <taxon>Trypanosomatida</taxon>
        <taxon>Trypanosomatidae</taxon>
        <taxon>Leishmaniinae</taxon>
        <taxon>Leishmania</taxon>
        <taxon>Leishmania braziliensis species complex</taxon>
    </lineage>
</organism>
<keyword evidence="1" id="KW-1133">Transmembrane helix</keyword>
<reference evidence="2 3" key="1">
    <citation type="submission" date="2018-09" db="EMBL/GenBank/DDBJ databases">
        <authorList>
            <person name="Peiro R."/>
            <person name="Begona"/>
            <person name="Cbmso G."/>
            <person name="Lopez M."/>
            <person name="Gonzalez S."/>
        </authorList>
    </citation>
    <scope>NUCLEOTIDE SEQUENCE [LARGE SCALE GENOMIC DNA]</scope>
</reference>
<evidence type="ECO:0000256" key="1">
    <source>
        <dbReference type="SAM" id="Phobius"/>
    </source>
</evidence>
<accession>A0A3P3ZFU5</accession>
<name>A0A3P3ZFU5_LEIBR</name>
<dbReference type="AlphaFoldDB" id="A0A3P3ZFU5"/>
<evidence type="ECO:0000313" key="3">
    <source>
        <dbReference type="Proteomes" id="UP000319462"/>
    </source>
</evidence>
<feature type="transmembrane region" description="Helical" evidence="1">
    <location>
        <begin position="252"/>
        <end position="272"/>
    </location>
</feature>
<protein>
    <submittedName>
        <fullName evidence="2">Hypothetical_protein</fullName>
    </submittedName>
</protein>
<keyword evidence="1" id="KW-0812">Transmembrane</keyword>
<keyword evidence="1" id="KW-0472">Membrane</keyword>